<reference evidence="1" key="1">
    <citation type="journal article" date="2023" name="Science">
        <title>Genome structures resolve the early diversification of teleost fishes.</title>
        <authorList>
            <person name="Parey E."/>
            <person name="Louis A."/>
            <person name="Montfort J."/>
            <person name="Bouchez O."/>
            <person name="Roques C."/>
            <person name="Iampietro C."/>
            <person name="Lluch J."/>
            <person name="Castinel A."/>
            <person name="Donnadieu C."/>
            <person name="Desvignes T."/>
            <person name="Floi Bucao C."/>
            <person name="Jouanno E."/>
            <person name="Wen M."/>
            <person name="Mejri S."/>
            <person name="Dirks R."/>
            <person name="Jansen H."/>
            <person name="Henkel C."/>
            <person name="Chen W.J."/>
            <person name="Zahm M."/>
            <person name="Cabau C."/>
            <person name="Klopp C."/>
            <person name="Thompson A.W."/>
            <person name="Robinson-Rechavi M."/>
            <person name="Braasch I."/>
            <person name="Lecointre G."/>
            <person name="Bobe J."/>
            <person name="Postlethwait J.H."/>
            <person name="Berthelot C."/>
            <person name="Roest Crollius H."/>
            <person name="Guiguen Y."/>
        </authorList>
    </citation>
    <scope>NUCLEOTIDE SEQUENCE</scope>
    <source>
        <strain evidence="1">WJC10195</strain>
    </source>
</reference>
<organism evidence="1 2">
    <name type="scientific">Synaphobranchus kaupii</name>
    <name type="common">Kaup's arrowtooth eel</name>
    <dbReference type="NCBI Taxonomy" id="118154"/>
    <lineage>
        <taxon>Eukaryota</taxon>
        <taxon>Metazoa</taxon>
        <taxon>Chordata</taxon>
        <taxon>Craniata</taxon>
        <taxon>Vertebrata</taxon>
        <taxon>Euteleostomi</taxon>
        <taxon>Actinopterygii</taxon>
        <taxon>Neopterygii</taxon>
        <taxon>Teleostei</taxon>
        <taxon>Anguilliformes</taxon>
        <taxon>Synaphobranchidae</taxon>
        <taxon>Synaphobranchus</taxon>
    </lineage>
</organism>
<dbReference type="AlphaFoldDB" id="A0A9Q1G3F1"/>
<dbReference type="Proteomes" id="UP001152622">
    <property type="component" value="Chromosome 2"/>
</dbReference>
<proteinExistence type="predicted"/>
<keyword evidence="2" id="KW-1185">Reference proteome</keyword>
<accession>A0A9Q1G3F1</accession>
<dbReference type="EMBL" id="JAINUF010000002">
    <property type="protein sequence ID" value="KAJ8374286.1"/>
    <property type="molecule type" value="Genomic_DNA"/>
</dbReference>
<name>A0A9Q1G3F1_SYNKA</name>
<sequence length="95" mass="9760">MFSGSDQTVPSNNAAAVYHVTKPAARHARAETAARLEPSCRPGRDSAGGLRLAPEAIADLCHLCLDPGPCATPSNPPPNPLPVCQTYAGTSAPVQ</sequence>
<protein>
    <submittedName>
        <fullName evidence="1">Uncharacterized protein</fullName>
    </submittedName>
</protein>
<evidence type="ECO:0000313" key="2">
    <source>
        <dbReference type="Proteomes" id="UP001152622"/>
    </source>
</evidence>
<gene>
    <name evidence="1" type="ORF">SKAU_G00048660</name>
</gene>
<evidence type="ECO:0000313" key="1">
    <source>
        <dbReference type="EMBL" id="KAJ8374286.1"/>
    </source>
</evidence>
<comment type="caution">
    <text evidence="1">The sequence shown here is derived from an EMBL/GenBank/DDBJ whole genome shotgun (WGS) entry which is preliminary data.</text>
</comment>